<dbReference type="Proteomes" id="UP000265520">
    <property type="component" value="Unassembled WGS sequence"/>
</dbReference>
<organism evidence="1 2">
    <name type="scientific">Trifolium medium</name>
    <dbReference type="NCBI Taxonomy" id="97028"/>
    <lineage>
        <taxon>Eukaryota</taxon>
        <taxon>Viridiplantae</taxon>
        <taxon>Streptophyta</taxon>
        <taxon>Embryophyta</taxon>
        <taxon>Tracheophyta</taxon>
        <taxon>Spermatophyta</taxon>
        <taxon>Magnoliopsida</taxon>
        <taxon>eudicotyledons</taxon>
        <taxon>Gunneridae</taxon>
        <taxon>Pentapetalae</taxon>
        <taxon>rosids</taxon>
        <taxon>fabids</taxon>
        <taxon>Fabales</taxon>
        <taxon>Fabaceae</taxon>
        <taxon>Papilionoideae</taxon>
        <taxon>50 kb inversion clade</taxon>
        <taxon>NPAAA clade</taxon>
        <taxon>Hologalegina</taxon>
        <taxon>IRL clade</taxon>
        <taxon>Trifolieae</taxon>
        <taxon>Trifolium</taxon>
    </lineage>
</organism>
<protein>
    <submittedName>
        <fullName evidence="1">Endonuclease/exonuclease/phosphatase family protein</fullName>
    </submittedName>
</protein>
<keyword evidence="1" id="KW-0540">Nuclease</keyword>
<dbReference type="AlphaFoldDB" id="A0A392SXL5"/>
<evidence type="ECO:0000313" key="2">
    <source>
        <dbReference type="Proteomes" id="UP000265520"/>
    </source>
</evidence>
<dbReference type="GO" id="GO:0004527">
    <property type="term" value="F:exonuclease activity"/>
    <property type="evidence" value="ECO:0007669"/>
    <property type="project" value="UniProtKB-KW"/>
</dbReference>
<comment type="caution">
    <text evidence="1">The sequence shown here is derived from an EMBL/GenBank/DDBJ whole genome shotgun (WGS) entry which is preliminary data.</text>
</comment>
<name>A0A392SXL5_9FABA</name>
<dbReference type="EMBL" id="LXQA010462824">
    <property type="protein sequence ID" value="MCI53419.1"/>
    <property type="molecule type" value="Genomic_DNA"/>
</dbReference>
<keyword evidence="1" id="KW-0378">Hydrolase</keyword>
<reference evidence="1 2" key="1">
    <citation type="journal article" date="2018" name="Front. Plant Sci.">
        <title>Red Clover (Trifolium pratense) and Zigzag Clover (T. medium) - A Picture of Genomic Similarities and Differences.</title>
        <authorList>
            <person name="Dluhosova J."/>
            <person name="Istvanek J."/>
            <person name="Nedelnik J."/>
            <person name="Repkova J."/>
        </authorList>
    </citation>
    <scope>NUCLEOTIDE SEQUENCE [LARGE SCALE GENOMIC DNA]</scope>
    <source>
        <strain evidence="2">cv. 10/8</strain>
        <tissue evidence="1">Leaf</tissue>
    </source>
</reference>
<keyword evidence="1" id="KW-0269">Exonuclease</keyword>
<accession>A0A392SXL5</accession>
<keyword evidence="2" id="KW-1185">Reference proteome</keyword>
<dbReference type="GO" id="GO:0004519">
    <property type="term" value="F:endonuclease activity"/>
    <property type="evidence" value="ECO:0007669"/>
    <property type="project" value="UniProtKB-KW"/>
</dbReference>
<evidence type="ECO:0000313" key="1">
    <source>
        <dbReference type="EMBL" id="MCI53419.1"/>
    </source>
</evidence>
<feature type="non-terminal residue" evidence="1">
    <location>
        <position position="79"/>
    </location>
</feature>
<keyword evidence="1" id="KW-0255">Endonuclease</keyword>
<proteinExistence type="predicted"/>
<sequence length="79" mass="8525">MSVIVETGQGLTGRMVGVNNDWKYWVVMQGSDQVVMEDVREIGQAIGVNLKGDNENMLRVLTRAGKEKKTASGQTQGGG</sequence>